<feature type="domain" description="RCK C-terminal" evidence="10">
    <location>
        <begin position="307"/>
        <end position="387"/>
    </location>
</feature>
<evidence type="ECO:0000313" key="11">
    <source>
        <dbReference type="EMBL" id="GEP69912.1"/>
    </source>
</evidence>
<comment type="similarity">
    <text evidence="2">Belongs to the CitM (TC 2.A.11) transporter family.</text>
</comment>
<keyword evidence="8 9" id="KW-0472">Membrane</keyword>
<feature type="transmembrane region" description="Helical" evidence="9">
    <location>
        <begin position="577"/>
        <end position="597"/>
    </location>
</feature>
<feature type="transmembrane region" description="Helical" evidence="9">
    <location>
        <begin position="136"/>
        <end position="160"/>
    </location>
</feature>
<evidence type="ECO:0000256" key="7">
    <source>
        <dbReference type="ARBA" id="ARBA00022989"/>
    </source>
</evidence>
<keyword evidence="4" id="KW-1003">Cell membrane</keyword>
<feature type="transmembrane region" description="Helical" evidence="9">
    <location>
        <begin position="493"/>
        <end position="513"/>
    </location>
</feature>
<sequence length="600" mass="61327">MDPMVASFVVLGGAIVLFAWNRLPVGVVAILTALALWLTGAVDLDTALSGFGDPIVIFIATLFVVSEGLEQSGITAWAGQVLTAKAGTARTRLLVALMALGAVMAAVVTPNGAAAALLPVAVLAARQAKESTSQMLMPLAFAASGGALLALSGSTVNVIVSDTLKASTGEPFGFFEFAIVGVPLVAVTVLVAVGGGRFLLPRRTPSSLPSDFSGHVDALVDHYQLDHGFFRLRVDAAGKAVGRRWSALAGPDDVHAIGLQRADGEPAPLEQPLAAGDVLVVTGAVESVSAAAADHGMTVVRTPLTRATRTELLNKEVGVAELVVPPRSEAIGRTFFPGIVRDDVTVLGINRLGKDRGARPTTLAEGDMLLVHGTWPAVEALAHDQEVLLVDSPALVRRQTVALGPKAPRALAVLVVTIVLLAGGLTTPAVAGLVGAVLMVLTGVVNPQEAYRAVSWQTVVLVGGLIPLSVAIQTSGAAEVVADAMIRLVGDGGGYALLAALFVLTATLGQVVSNTATVLIVTPIAVAAAAETGVALAPVLMLVAVAGAASFLTPIATPANMLVMGPGGYRFGDYWKLGLATMVAWLAVALLVVPLVWPFD</sequence>
<dbReference type="SUPFAM" id="SSF116726">
    <property type="entry name" value="TrkA C-terminal domain-like"/>
    <property type="match status" value="1"/>
</dbReference>
<gene>
    <name evidence="11" type="ORF">CSO01_26270</name>
</gene>
<keyword evidence="3" id="KW-0813">Transport</keyword>
<dbReference type="InterPro" id="IPR000802">
    <property type="entry name" value="Arsenical_pump_ArsB"/>
</dbReference>
<dbReference type="EMBL" id="BKAL01000009">
    <property type="protein sequence ID" value="GEP69912.1"/>
    <property type="molecule type" value="Genomic_DNA"/>
</dbReference>
<evidence type="ECO:0000256" key="4">
    <source>
        <dbReference type="ARBA" id="ARBA00022475"/>
    </source>
</evidence>
<evidence type="ECO:0000313" key="12">
    <source>
        <dbReference type="Proteomes" id="UP000321798"/>
    </source>
</evidence>
<feature type="transmembrane region" description="Helical" evidence="9">
    <location>
        <begin position="6"/>
        <end position="39"/>
    </location>
</feature>
<organism evidence="11 12">
    <name type="scientific">Cellulomonas soli</name>
    <dbReference type="NCBI Taxonomy" id="931535"/>
    <lineage>
        <taxon>Bacteria</taxon>
        <taxon>Bacillati</taxon>
        <taxon>Actinomycetota</taxon>
        <taxon>Actinomycetes</taxon>
        <taxon>Micrococcales</taxon>
        <taxon>Cellulomonadaceae</taxon>
        <taxon>Cellulomonas</taxon>
    </lineage>
</organism>
<keyword evidence="7 9" id="KW-1133">Transmembrane helix</keyword>
<reference evidence="11 12" key="1">
    <citation type="submission" date="2019-07" db="EMBL/GenBank/DDBJ databases">
        <title>Whole genome shotgun sequence of Cellulomonas soli NBRC 109434.</title>
        <authorList>
            <person name="Hosoyama A."/>
            <person name="Uohara A."/>
            <person name="Ohji S."/>
            <person name="Ichikawa N."/>
        </authorList>
    </citation>
    <scope>NUCLEOTIDE SEQUENCE [LARGE SCALE GENOMIC DNA]</scope>
    <source>
        <strain evidence="11 12">NBRC 109434</strain>
    </source>
</reference>
<accession>A0A512PFI5</accession>
<feature type="transmembrane region" description="Helical" evidence="9">
    <location>
        <begin position="453"/>
        <end position="472"/>
    </location>
</feature>
<keyword evidence="12" id="KW-1185">Reference proteome</keyword>
<feature type="transmembrane region" description="Helical" evidence="9">
    <location>
        <begin position="411"/>
        <end position="441"/>
    </location>
</feature>
<dbReference type="PANTHER" id="PTHR43652">
    <property type="entry name" value="BASIC AMINO ACID ANTIPORTER YFCC-RELATED"/>
    <property type="match status" value="1"/>
</dbReference>
<keyword evidence="6" id="KW-0677">Repeat</keyword>
<dbReference type="InterPro" id="IPR004680">
    <property type="entry name" value="Cit_transptr-like_dom"/>
</dbReference>
<dbReference type="GO" id="GO:0006813">
    <property type="term" value="P:potassium ion transport"/>
    <property type="evidence" value="ECO:0007669"/>
    <property type="project" value="InterPro"/>
</dbReference>
<dbReference type="Pfam" id="PF03600">
    <property type="entry name" value="CitMHS"/>
    <property type="match status" value="1"/>
</dbReference>
<dbReference type="GO" id="GO:0008324">
    <property type="term" value="F:monoatomic cation transmembrane transporter activity"/>
    <property type="evidence" value="ECO:0007669"/>
    <property type="project" value="InterPro"/>
</dbReference>
<dbReference type="PRINTS" id="PR00758">
    <property type="entry name" value="ARSENICPUMP"/>
</dbReference>
<dbReference type="InterPro" id="IPR036721">
    <property type="entry name" value="RCK_C_sf"/>
</dbReference>
<dbReference type="GO" id="GO:0015105">
    <property type="term" value="F:arsenite transmembrane transporter activity"/>
    <property type="evidence" value="ECO:0007669"/>
    <property type="project" value="InterPro"/>
</dbReference>
<protein>
    <submittedName>
        <fullName evidence="11">SLC13 family permease</fullName>
    </submittedName>
</protein>
<dbReference type="InterPro" id="IPR006037">
    <property type="entry name" value="RCK_C"/>
</dbReference>
<feature type="transmembrane region" description="Helical" evidence="9">
    <location>
        <begin position="172"/>
        <end position="193"/>
    </location>
</feature>
<dbReference type="InterPro" id="IPR051679">
    <property type="entry name" value="DASS-Related_Transporters"/>
</dbReference>
<keyword evidence="5 9" id="KW-0812">Transmembrane</keyword>
<dbReference type="PROSITE" id="PS51202">
    <property type="entry name" value="RCK_C"/>
    <property type="match status" value="1"/>
</dbReference>
<dbReference type="AlphaFoldDB" id="A0A512PFI5"/>
<name>A0A512PFI5_9CELL</name>
<feature type="transmembrane region" description="Helical" evidence="9">
    <location>
        <begin position="93"/>
        <end position="124"/>
    </location>
</feature>
<evidence type="ECO:0000256" key="9">
    <source>
        <dbReference type="SAM" id="Phobius"/>
    </source>
</evidence>
<feature type="transmembrane region" description="Helical" evidence="9">
    <location>
        <begin position="533"/>
        <end position="556"/>
    </location>
</feature>
<evidence type="ECO:0000256" key="8">
    <source>
        <dbReference type="ARBA" id="ARBA00023136"/>
    </source>
</evidence>
<evidence type="ECO:0000256" key="3">
    <source>
        <dbReference type="ARBA" id="ARBA00022448"/>
    </source>
</evidence>
<dbReference type="PANTHER" id="PTHR43652:SF1">
    <property type="entry name" value="RESPONSE REGULATOR"/>
    <property type="match status" value="1"/>
</dbReference>
<dbReference type="GO" id="GO:0005886">
    <property type="term" value="C:plasma membrane"/>
    <property type="evidence" value="ECO:0007669"/>
    <property type="project" value="UniProtKB-SubCell"/>
</dbReference>
<dbReference type="Proteomes" id="UP000321798">
    <property type="component" value="Unassembled WGS sequence"/>
</dbReference>
<evidence type="ECO:0000259" key="10">
    <source>
        <dbReference type="PROSITE" id="PS51202"/>
    </source>
</evidence>
<evidence type="ECO:0000256" key="2">
    <source>
        <dbReference type="ARBA" id="ARBA00009843"/>
    </source>
</evidence>
<comment type="subcellular location">
    <subcellularLocation>
        <location evidence="1">Cell membrane</location>
        <topology evidence="1">Multi-pass membrane protein</topology>
    </subcellularLocation>
</comment>
<comment type="caution">
    <text evidence="11">The sequence shown here is derived from an EMBL/GenBank/DDBJ whole genome shotgun (WGS) entry which is preliminary data.</text>
</comment>
<evidence type="ECO:0000256" key="5">
    <source>
        <dbReference type="ARBA" id="ARBA00022692"/>
    </source>
</evidence>
<dbReference type="Gene3D" id="3.30.70.1450">
    <property type="entry name" value="Regulator of K+ conductance, C-terminal domain"/>
    <property type="match status" value="1"/>
</dbReference>
<feature type="transmembrane region" description="Helical" evidence="9">
    <location>
        <begin position="46"/>
        <end position="65"/>
    </location>
</feature>
<proteinExistence type="inferred from homology"/>
<evidence type="ECO:0000256" key="1">
    <source>
        <dbReference type="ARBA" id="ARBA00004651"/>
    </source>
</evidence>
<evidence type="ECO:0000256" key="6">
    <source>
        <dbReference type="ARBA" id="ARBA00022737"/>
    </source>
</evidence>